<comment type="subcellular location">
    <subcellularLocation>
        <location evidence="1">Cell membrane</location>
        <topology evidence="1">Multi-pass membrane protein</topology>
    </subcellularLocation>
</comment>
<dbReference type="InterPro" id="IPR050171">
    <property type="entry name" value="MFS_Transporters"/>
</dbReference>
<feature type="transmembrane region" description="Helical" evidence="7">
    <location>
        <begin position="299"/>
        <end position="315"/>
    </location>
</feature>
<dbReference type="PROSITE" id="PS00216">
    <property type="entry name" value="SUGAR_TRANSPORT_1"/>
    <property type="match status" value="1"/>
</dbReference>
<dbReference type="Gene3D" id="1.20.1250.20">
    <property type="entry name" value="MFS general substrate transporter like domains"/>
    <property type="match status" value="1"/>
</dbReference>
<evidence type="ECO:0000256" key="6">
    <source>
        <dbReference type="ARBA" id="ARBA00023136"/>
    </source>
</evidence>
<dbReference type="Gene3D" id="3.30.70.100">
    <property type="match status" value="1"/>
</dbReference>
<keyword evidence="3" id="KW-1003">Cell membrane</keyword>
<dbReference type="InterPro" id="IPR005829">
    <property type="entry name" value="Sugar_transporter_CS"/>
</dbReference>
<dbReference type="PANTHER" id="PTHR23517">
    <property type="entry name" value="RESISTANCE PROTEIN MDTM, PUTATIVE-RELATED-RELATED"/>
    <property type="match status" value="1"/>
</dbReference>
<reference evidence="9" key="1">
    <citation type="submission" date="2020-01" db="EMBL/GenBank/DDBJ databases">
        <authorList>
            <person name="Meier V. D."/>
            <person name="Meier V D."/>
        </authorList>
    </citation>
    <scope>NUCLEOTIDE SEQUENCE</scope>
    <source>
        <strain evidence="9">HLG_WM_MAG_09</strain>
    </source>
</reference>
<keyword evidence="2" id="KW-0813">Transport</keyword>
<feature type="transmembrane region" description="Helical" evidence="7">
    <location>
        <begin position="97"/>
        <end position="119"/>
    </location>
</feature>
<evidence type="ECO:0000256" key="7">
    <source>
        <dbReference type="SAM" id="Phobius"/>
    </source>
</evidence>
<evidence type="ECO:0000256" key="3">
    <source>
        <dbReference type="ARBA" id="ARBA00022475"/>
    </source>
</evidence>
<feature type="transmembrane region" description="Helical" evidence="7">
    <location>
        <begin position="276"/>
        <end position="293"/>
    </location>
</feature>
<dbReference type="InterPro" id="IPR020846">
    <property type="entry name" value="MFS_dom"/>
</dbReference>
<keyword evidence="6 7" id="KW-0472">Membrane</keyword>
<feature type="transmembrane region" description="Helical" evidence="7">
    <location>
        <begin position="75"/>
        <end position="91"/>
    </location>
</feature>
<dbReference type="InterPro" id="IPR036259">
    <property type="entry name" value="MFS_trans_sf"/>
</dbReference>
<dbReference type="CDD" id="cd17472">
    <property type="entry name" value="MFS_YajR_like"/>
    <property type="match status" value="1"/>
</dbReference>
<dbReference type="PANTHER" id="PTHR23517:SF2">
    <property type="entry name" value="MULTIDRUG RESISTANCE PROTEIN MDTH"/>
    <property type="match status" value="1"/>
</dbReference>
<protein>
    <submittedName>
        <fullName evidence="9">Transport protein</fullName>
    </submittedName>
</protein>
<evidence type="ECO:0000259" key="8">
    <source>
        <dbReference type="PROSITE" id="PS50850"/>
    </source>
</evidence>
<feature type="transmembrane region" description="Helical" evidence="7">
    <location>
        <begin position="336"/>
        <end position="357"/>
    </location>
</feature>
<dbReference type="Pfam" id="PF21987">
    <property type="entry name" value="YajR_YAM"/>
    <property type="match status" value="1"/>
</dbReference>
<gene>
    <name evidence="9" type="ORF">HELGO_WM18821</name>
</gene>
<sequence length="451" mass="48992">MNTLEWRVALSLSAVYAVRMLGLFMILPVFSLYADSFPGSTEFLAGLAIGIYGLTQALFQIPLGLASDRIGRKPVIIGGLLIFAFGSIVAATADSIWWIIIGRTLQGMGAIAAATMALAADLTREEFRARIMAFIGMSIGASFMLAMILGPLLSAWAGLSGIFWVTMGLALSGILLILFAVPQPVQIRSHRDAGILKGYIGKTLQNTSLLRMDFGVFILHLIMTANFLVIPQLLEQQLNFPSVEHWKIYLPVFLLSFLLAVPLIILAERKRKIKSVLLFAVGLLILSQLLMALGYNHNLLLIISFLVFFVGFNFLEAVQPSLVAKYSAVDTKGTAMGIYSSAQFFGIFIGGAVGGLIDQQFGITGVFAFSTVMAVVWLAVSIGLPVPQFYTSRVIKLSDAITDWQDIHQRLSSIPGVREVSIVAQEQLAYIKVDKAELDDDALRAFSGTSA</sequence>
<name>A0A6S6U566_9GAMM</name>
<dbReference type="InterPro" id="IPR011701">
    <property type="entry name" value="MFS"/>
</dbReference>
<feature type="transmembrane region" description="Helical" evidence="7">
    <location>
        <begin position="43"/>
        <end position="63"/>
    </location>
</feature>
<feature type="transmembrane region" description="Helical" evidence="7">
    <location>
        <begin position="246"/>
        <end position="267"/>
    </location>
</feature>
<dbReference type="GO" id="GO:0022857">
    <property type="term" value="F:transmembrane transporter activity"/>
    <property type="evidence" value="ECO:0007669"/>
    <property type="project" value="InterPro"/>
</dbReference>
<evidence type="ECO:0000256" key="2">
    <source>
        <dbReference type="ARBA" id="ARBA00022448"/>
    </source>
</evidence>
<dbReference type="InterPro" id="IPR054152">
    <property type="entry name" value="YajR_YAM"/>
</dbReference>
<accession>A0A6S6U566</accession>
<evidence type="ECO:0000256" key="1">
    <source>
        <dbReference type="ARBA" id="ARBA00004651"/>
    </source>
</evidence>
<feature type="transmembrane region" description="Helical" evidence="7">
    <location>
        <begin position="162"/>
        <end position="181"/>
    </location>
</feature>
<feature type="transmembrane region" description="Helical" evidence="7">
    <location>
        <begin position="131"/>
        <end position="156"/>
    </location>
</feature>
<dbReference type="GO" id="GO:0005886">
    <property type="term" value="C:plasma membrane"/>
    <property type="evidence" value="ECO:0007669"/>
    <property type="project" value="UniProtKB-SubCell"/>
</dbReference>
<keyword evidence="5 7" id="KW-1133">Transmembrane helix</keyword>
<organism evidence="9">
    <name type="scientific">uncultured Thiotrichaceae bacterium</name>
    <dbReference type="NCBI Taxonomy" id="298394"/>
    <lineage>
        <taxon>Bacteria</taxon>
        <taxon>Pseudomonadati</taxon>
        <taxon>Pseudomonadota</taxon>
        <taxon>Gammaproteobacteria</taxon>
        <taxon>Thiotrichales</taxon>
        <taxon>Thiotrichaceae</taxon>
        <taxon>environmental samples</taxon>
    </lineage>
</organism>
<evidence type="ECO:0000256" key="5">
    <source>
        <dbReference type="ARBA" id="ARBA00022989"/>
    </source>
</evidence>
<feature type="domain" description="Major facilitator superfamily (MFS) profile" evidence="8">
    <location>
        <begin position="8"/>
        <end position="389"/>
    </location>
</feature>
<dbReference type="SUPFAM" id="SSF103473">
    <property type="entry name" value="MFS general substrate transporter"/>
    <property type="match status" value="1"/>
</dbReference>
<dbReference type="PROSITE" id="PS50850">
    <property type="entry name" value="MFS"/>
    <property type="match status" value="1"/>
</dbReference>
<dbReference type="Pfam" id="PF07690">
    <property type="entry name" value="MFS_1"/>
    <property type="match status" value="1"/>
</dbReference>
<evidence type="ECO:0000256" key="4">
    <source>
        <dbReference type="ARBA" id="ARBA00022692"/>
    </source>
</evidence>
<feature type="transmembrane region" description="Helical" evidence="7">
    <location>
        <begin position="214"/>
        <end position="234"/>
    </location>
</feature>
<dbReference type="AlphaFoldDB" id="A0A6S6U566"/>
<proteinExistence type="predicted"/>
<feature type="transmembrane region" description="Helical" evidence="7">
    <location>
        <begin position="12"/>
        <end position="31"/>
    </location>
</feature>
<dbReference type="EMBL" id="CACVAT010000430">
    <property type="protein sequence ID" value="CAA6826844.1"/>
    <property type="molecule type" value="Genomic_DNA"/>
</dbReference>
<feature type="transmembrane region" description="Helical" evidence="7">
    <location>
        <begin position="363"/>
        <end position="386"/>
    </location>
</feature>
<evidence type="ECO:0000313" key="9">
    <source>
        <dbReference type="EMBL" id="CAA6826844.1"/>
    </source>
</evidence>
<keyword evidence="4 7" id="KW-0812">Transmembrane</keyword>